<evidence type="ECO:0000259" key="7">
    <source>
        <dbReference type="PROSITE" id="PS51192"/>
    </source>
</evidence>
<dbReference type="SMART" id="SM00487">
    <property type="entry name" value="DEXDc"/>
    <property type="match status" value="1"/>
</dbReference>
<evidence type="ECO:0000256" key="4">
    <source>
        <dbReference type="ARBA" id="ARBA00022806"/>
    </source>
</evidence>
<keyword evidence="9" id="KW-1185">Reference proteome</keyword>
<dbReference type="SMART" id="SM00490">
    <property type="entry name" value="HELICc"/>
    <property type="match status" value="1"/>
</dbReference>
<dbReference type="InterPro" id="IPR027417">
    <property type="entry name" value="P-loop_NTPase"/>
</dbReference>
<evidence type="ECO:0000256" key="5">
    <source>
        <dbReference type="ARBA" id="ARBA00022840"/>
    </source>
</evidence>
<dbReference type="InterPro" id="IPR007502">
    <property type="entry name" value="Helicase-assoc_dom"/>
</dbReference>
<dbReference type="InterPro" id="IPR011545">
    <property type="entry name" value="DEAD/DEAH_box_helicase_dom"/>
</dbReference>
<keyword evidence="4" id="KW-0347">Helicase</keyword>
<evidence type="ECO:0000313" key="10">
    <source>
        <dbReference type="WBParaSite" id="PTRK_0000047700.1"/>
    </source>
</evidence>
<evidence type="ECO:0000256" key="1">
    <source>
        <dbReference type="ARBA" id="ARBA00012552"/>
    </source>
</evidence>
<evidence type="ECO:0000259" key="8">
    <source>
        <dbReference type="PROSITE" id="PS51194"/>
    </source>
</evidence>
<dbReference type="PANTHER" id="PTHR18934:SF118">
    <property type="entry name" value="ATP-DEPENDENT RNA HELICASE DHX33"/>
    <property type="match status" value="1"/>
</dbReference>
<dbReference type="InterPro" id="IPR014001">
    <property type="entry name" value="Helicase_ATP-bd"/>
</dbReference>
<dbReference type="GO" id="GO:0016787">
    <property type="term" value="F:hydrolase activity"/>
    <property type="evidence" value="ECO:0007669"/>
    <property type="project" value="UniProtKB-KW"/>
</dbReference>
<keyword evidence="5" id="KW-0067">ATP-binding</keyword>
<dbReference type="EC" id="3.6.4.13" evidence="1"/>
<dbReference type="Proteomes" id="UP000038045">
    <property type="component" value="Unplaced"/>
</dbReference>
<dbReference type="AlphaFoldDB" id="A0A0N4Z1A2"/>
<dbReference type="GO" id="GO:0005524">
    <property type="term" value="F:ATP binding"/>
    <property type="evidence" value="ECO:0007669"/>
    <property type="project" value="UniProtKB-KW"/>
</dbReference>
<reference evidence="10" key="1">
    <citation type="submission" date="2017-02" db="UniProtKB">
        <authorList>
            <consortium name="WormBaseParasite"/>
        </authorList>
    </citation>
    <scope>IDENTIFICATION</scope>
</reference>
<dbReference type="Pfam" id="PF21010">
    <property type="entry name" value="HA2_C"/>
    <property type="match status" value="1"/>
</dbReference>
<dbReference type="Gene3D" id="1.20.120.1080">
    <property type="match status" value="1"/>
</dbReference>
<dbReference type="Gene3D" id="3.40.50.300">
    <property type="entry name" value="P-loop containing nucleotide triphosphate hydrolases"/>
    <property type="match status" value="2"/>
</dbReference>
<keyword evidence="2" id="KW-0547">Nucleotide-binding</keyword>
<organism evidence="9 10">
    <name type="scientific">Parastrongyloides trichosuri</name>
    <name type="common">Possum-specific nematode worm</name>
    <dbReference type="NCBI Taxonomy" id="131310"/>
    <lineage>
        <taxon>Eukaryota</taxon>
        <taxon>Metazoa</taxon>
        <taxon>Ecdysozoa</taxon>
        <taxon>Nematoda</taxon>
        <taxon>Chromadorea</taxon>
        <taxon>Rhabditida</taxon>
        <taxon>Tylenchina</taxon>
        <taxon>Panagrolaimomorpha</taxon>
        <taxon>Strongyloidoidea</taxon>
        <taxon>Strongyloididae</taxon>
        <taxon>Parastrongyloides</taxon>
    </lineage>
</organism>
<dbReference type="PROSITE" id="PS00690">
    <property type="entry name" value="DEAH_ATP_HELICASE"/>
    <property type="match status" value="1"/>
</dbReference>
<evidence type="ECO:0000313" key="9">
    <source>
        <dbReference type="Proteomes" id="UP000038045"/>
    </source>
</evidence>
<dbReference type="CDD" id="cd17917">
    <property type="entry name" value="DEXHc_RHA-like"/>
    <property type="match status" value="1"/>
</dbReference>
<dbReference type="PROSITE" id="PS51192">
    <property type="entry name" value="HELICASE_ATP_BIND_1"/>
    <property type="match status" value="1"/>
</dbReference>
<feature type="domain" description="Helicase C-terminal" evidence="8">
    <location>
        <begin position="236"/>
        <end position="409"/>
    </location>
</feature>
<accession>A0A0N4Z1A2</accession>
<dbReference type="InterPro" id="IPR011709">
    <property type="entry name" value="DEAD-box_helicase_OB_fold"/>
</dbReference>
<dbReference type="STRING" id="131310.A0A0N4Z1A2"/>
<dbReference type="Pfam" id="PF00270">
    <property type="entry name" value="DEAD"/>
    <property type="match status" value="1"/>
</dbReference>
<dbReference type="PANTHER" id="PTHR18934">
    <property type="entry name" value="ATP-DEPENDENT RNA HELICASE"/>
    <property type="match status" value="1"/>
</dbReference>
<dbReference type="InterPro" id="IPR002464">
    <property type="entry name" value="DNA/RNA_helicase_DEAH_CS"/>
</dbReference>
<evidence type="ECO:0000256" key="2">
    <source>
        <dbReference type="ARBA" id="ARBA00022741"/>
    </source>
</evidence>
<sequence length="661" mass="75421">MMAYQQSTRKRVEFFDDSDGEKSSVEAKKGRFERKNLLPIHKEKVKIIQWLKTKQITILMGETGCGKSTQIPQFCLEAGLAEKGLIGITQPRRVAAISLAQRVSDEMNTTCGDVVGYRVRFENCTSEKSKIVYLTDGILMREGIHDGMFSKYSCIIIDEVHERAVHTDMLLYMLKMCLRKRDSSLTLIIMSATLQAGLFSKYFNDAPTYHVPGRTFPIECFFVDKCKFKDDYLYNSLSTVYKLHKKQPLSESILVFLTGQDEIEAACRQCNEQNRNFEFPIVPIPLFAALSSTEQFKAFQNFGNNRRKVVFATNIAETSITIPDIRIVIESGKIKQKSFNPSTKTDILKVINTSQAQSFQRAGRAGRLAHGKVYMMFTEKTFYEKPTSSEAEILRINLSSVFLEMFKLGITSPHKLKLIEMPSQEKIDAAIDELVSLDAIEEVVDRNYKITAIGERLVKFPLDPKYAAIILESANLGCLEECLTIVACMSVEKLFLTPPENLREQIENHRRVFETNEGDHIAMLRVYRAYAQGKKAMSSLEFKEWSNKHYFDKRNLETAVNIRKQLNETCMTLKLRKQSCGTSFGYVRQALARGLSLHTAIFNRSIDKFVLVSNKSVHLKIHPSSCLHRQKPDAIVFSELCKTSDIYAKDVSLIDPEWIRC</sequence>
<dbReference type="GO" id="GO:0003724">
    <property type="term" value="F:RNA helicase activity"/>
    <property type="evidence" value="ECO:0007669"/>
    <property type="project" value="UniProtKB-EC"/>
</dbReference>
<proteinExistence type="predicted"/>
<evidence type="ECO:0000256" key="6">
    <source>
        <dbReference type="ARBA" id="ARBA00047984"/>
    </source>
</evidence>
<comment type="catalytic activity">
    <reaction evidence="6">
        <text>ATP + H2O = ADP + phosphate + H(+)</text>
        <dbReference type="Rhea" id="RHEA:13065"/>
        <dbReference type="ChEBI" id="CHEBI:15377"/>
        <dbReference type="ChEBI" id="CHEBI:15378"/>
        <dbReference type="ChEBI" id="CHEBI:30616"/>
        <dbReference type="ChEBI" id="CHEBI:43474"/>
        <dbReference type="ChEBI" id="CHEBI:456216"/>
        <dbReference type="EC" id="3.6.4.13"/>
    </reaction>
</comment>
<dbReference type="SUPFAM" id="SSF52540">
    <property type="entry name" value="P-loop containing nucleoside triphosphate hydrolases"/>
    <property type="match status" value="1"/>
</dbReference>
<dbReference type="PROSITE" id="PS51194">
    <property type="entry name" value="HELICASE_CTER"/>
    <property type="match status" value="1"/>
</dbReference>
<feature type="domain" description="Helicase ATP-binding" evidence="7">
    <location>
        <begin position="48"/>
        <end position="212"/>
    </location>
</feature>
<dbReference type="Pfam" id="PF07717">
    <property type="entry name" value="OB_NTP_bind"/>
    <property type="match status" value="1"/>
</dbReference>
<dbReference type="GO" id="GO:0005730">
    <property type="term" value="C:nucleolus"/>
    <property type="evidence" value="ECO:0007669"/>
    <property type="project" value="TreeGrafter"/>
</dbReference>
<dbReference type="GO" id="GO:0003725">
    <property type="term" value="F:double-stranded RNA binding"/>
    <property type="evidence" value="ECO:0007669"/>
    <property type="project" value="TreeGrafter"/>
</dbReference>
<dbReference type="Pfam" id="PF00271">
    <property type="entry name" value="Helicase_C"/>
    <property type="match status" value="1"/>
</dbReference>
<dbReference type="CDD" id="cd18791">
    <property type="entry name" value="SF2_C_RHA"/>
    <property type="match status" value="1"/>
</dbReference>
<evidence type="ECO:0000256" key="3">
    <source>
        <dbReference type="ARBA" id="ARBA00022801"/>
    </source>
</evidence>
<name>A0A0N4Z1A2_PARTI</name>
<keyword evidence="3" id="KW-0378">Hydrolase</keyword>
<dbReference type="SMART" id="SM00847">
    <property type="entry name" value="HA2"/>
    <property type="match status" value="1"/>
</dbReference>
<dbReference type="WBParaSite" id="PTRK_0000047700.1">
    <property type="protein sequence ID" value="PTRK_0000047700.1"/>
    <property type="gene ID" value="PTRK_0000047700"/>
</dbReference>
<dbReference type="InterPro" id="IPR001650">
    <property type="entry name" value="Helicase_C-like"/>
</dbReference>
<protein>
    <recommendedName>
        <fullName evidence="1">RNA helicase</fullName>
        <ecNumber evidence="1">3.6.4.13</ecNumber>
    </recommendedName>
</protein>
<dbReference type="GO" id="GO:0045943">
    <property type="term" value="P:positive regulation of transcription by RNA polymerase I"/>
    <property type="evidence" value="ECO:0007669"/>
    <property type="project" value="TreeGrafter"/>
</dbReference>